<dbReference type="Pfam" id="PF00970">
    <property type="entry name" value="FAD_binding_6"/>
    <property type="match status" value="1"/>
</dbReference>
<keyword evidence="4" id="KW-0001">2Fe-2S</keyword>
<sequence>MHKPQRDTIELEQAEIISQQAFDGDQYILRIQAPACARLARAGQFVHLSCDPALAMRRPLSIMHTDPDNGWVDFLYKVVGQGTRLLSQRKSGETISVLGPIGQPFTPNPKRPRSLLLGGGVGMPPMLFLAEQLQQTGDFKPLVLLGSEVPFPFRTQPSQIMLPGIPEGVIGCMPLLEDWGIPSRLASLQGYPGCHEGYITDLARTWLDALSEEQCQQVEIFSCGPHPMLEAVAAMAHEYDLPCQVSLEEYMACAVGGCAGCVVQVSTDAGPAMKRVCVDGPVFDSRSVF</sequence>
<evidence type="ECO:0000256" key="8">
    <source>
        <dbReference type="ARBA" id="ARBA00023004"/>
    </source>
</evidence>
<evidence type="ECO:0000256" key="3">
    <source>
        <dbReference type="ARBA" id="ARBA00022630"/>
    </source>
</evidence>
<dbReference type="GO" id="GO:0046872">
    <property type="term" value="F:metal ion binding"/>
    <property type="evidence" value="ECO:0007669"/>
    <property type="project" value="UniProtKB-KW"/>
</dbReference>
<dbReference type="AlphaFoldDB" id="A0A3B0ZA03"/>
<dbReference type="InterPro" id="IPR012165">
    <property type="entry name" value="Cyt_c3_hydrogenase_gsu"/>
</dbReference>
<keyword evidence="9" id="KW-0411">Iron-sulfur</keyword>
<dbReference type="InterPro" id="IPR019480">
    <property type="entry name" value="Dihydroorotate_DH_Fe-S-bd"/>
</dbReference>
<evidence type="ECO:0000256" key="2">
    <source>
        <dbReference type="ARBA" id="ARBA00022448"/>
    </source>
</evidence>
<dbReference type="GO" id="GO:0051537">
    <property type="term" value="F:2 iron, 2 sulfur cluster binding"/>
    <property type="evidence" value="ECO:0007669"/>
    <property type="project" value="UniProtKB-KW"/>
</dbReference>
<feature type="domain" description="FAD-binding FR-type" evidence="11">
    <location>
        <begin position="4"/>
        <end position="107"/>
    </location>
</feature>
<dbReference type="Gene3D" id="2.10.240.10">
    <property type="entry name" value="Dihydroorotate dehydrogenase, electron transfer subunit"/>
    <property type="match status" value="1"/>
</dbReference>
<dbReference type="GO" id="GO:0050660">
    <property type="term" value="F:flavin adenine dinucleotide binding"/>
    <property type="evidence" value="ECO:0007669"/>
    <property type="project" value="InterPro"/>
</dbReference>
<evidence type="ECO:0000256" key="9">
    <source>
        <dbReference type="ARBA" id="ARBA00023014"/>
    </source>
</evidence>
<dbReference type="SUPFAM" id="SSF52343">
    <property type="entry name" value="Ferredoxin reductase-like, C-terminal NADP-linked domain"/>
    <property type="match status" value="1"/>
</dbReference>
<evidence type="ECO:0000256" key="5">
    <source>
        <dbReference type="ARBA" id="ARBA00022723"/>
    </source>
</evidence>
<dbReference type="InterPro" id="IPR017927">
    <property type="entry name" value="FAD-bd_FR_type"/>
</dbReference>
<dbReference type="GO" id="GO:0006221">
    <property type="term" value="P:pyrimidine nucleotide biosynthetic process"/>
    <property type="evidence" value="ECO:0007669"/>
    <property type="project" value="InterPro"/>
</dbReference>
<keyword evidence="7" id="KW-0249">Electron transport</keyword>
<dbReference type="SUPFAM" id="SSF63380">
    <property type="entry name" value="Riboflavin synthase domain-like"/>
    <property type="match status" value="1"/>
</dbReference>
<evidence type="ECO:0000256" key="7">
    <source>
        <dbReference type="ARBA" id="ARBA00022982"/>
    </source>
</evidence>
<dbReference type="CDD" id="cd06218">
    <property type="entry name" value="DHOD_e_trans"/>
    <property type="match status" value="1"/>
</dbReference>
<evidence type="ECO:0000256" key="6">
    <source>
        <dbReference type="ARBA" id="ARBA00022827"/>
    </source>
</evidence>
<dbReference type="EMBL" id="UOFK01000146">
    <property type="protein sequence ID" value="VAW78234.1"/>
    <property type="molecule type" value="Genomic_DNA"/>
</dbReference>
<accession>A0A3B0ZA03</accession>
<dbReference type="InterPro" id="IPR008333">
    <property type="entry name" value="Cbr1-like_FAD-bd_dom"/>
</dbReference>
<name>A0A3B0ZA03_9ZZZZ</name>
<dbReference type="EC" id="1.3.1.14" evidence="12"/>
<evidence type="ECO:0000256" key="4">
    <source>
        <dbReference type="ARBA" id="ARBA00022714"/>
    </source>
</evidence>
<evidence type="ECO:0000256" key="1">
    <source>
        <dbReference type="ARBA" id="ARBA00006422"/>
    </source>
</evidence>
<dbReference type="Gene3D" id="2.40.30.10">
    <property type="entry name" value="Translation factors"/>
    <property type="match status" value="1"/>
</dbReference>
<dbReference type="PANTHER" id="PTHR43513:SF3">
    <property type="entry name" value="DIHYDROOROTATE DEHYDROGENASE B (NAD(+)), ELECTRON TRANSFER SUBUNIT-RELATED"/>
    <property type="match status" value="1"/>
</dbReference>
<dbReference type="PANTHER" id="PTHR43513">
    <property type="entry name" value="DIHYDROOROTATE DEHYDROGENASE B (NAD(+)), ELECTRON TRANSFER SUBUNIT"/>
    <property type="match status" value="1"/>
</dbReference>
<dbReference type="InterPro" id="IPR050353">
    <property type="entry name" value="PyrK_electron_transfer"/>
</dbReference>
<dbReference type="InterPro" id="IPR039261">
    <property type="entry name" value="FNR_nucleotide-bd"/>
</dbReference>
<gene>
    <name evidence="12" type="ORF">MNBD_GAMMA13-192</name>
</gene>
<comment type="similarity">
    <text evidence="1">Belongs to the PyrK family.</text>
</comment>
<keyword evidence="5" id="KW-0479">Metal-binding</keyword>
<dbReference type="Pfam" id="PF10418">
    <property type="entry name" value="DHODB_Fe-S_bind"/>
    <property type="match status" value="1"/>
</dbReference>
<keyword evidence="3" id="KW-0285">Flavoprotein</keyword>
<dbReference type="InterPro" id="IPR017938">
    <property type="entry name" value="Riboflavin_synthase-like_b-brl"/>
</dbReference>
<dbReference type="Gene3D" id="3.40.50.80">
    <property type="entry name" value="Nucleotide-binding domain of ferredoxin-NADP reductase (FNR) module"/>
    <property type="match status" value="1"/>
</dbReference>
<dbReference type="GO" id="GO:0004589">
    <property type="term" value="F:dihydroorotate dehydrogenase (NAD+) activity"/>
    <property type="evidence" value="ECO:0007669"/>
    <property type="project" value="UniProtKB-EC"/>
</dbReference>
<dbReference type="PRINTS" id="PR00410">
    <property type="entry name" value="PHEHYDRXLASE"/>
</dbReference>
<keyword evidence="6" id="KW-0274">FAD</keyword>
<comment type="cofactor">
    <cofactor evidence="10">
        <name>[2Fe-2S] cluster</name>
        <dbReference type="ChEBI" id="CHEBI:190135"/>
    </cofactor>
</comment>
<keyword evidence="12" id="KW-0560">Oxidoreductase</keyword>
<reference evidence="12" key="1">
    <citation type="submission" date="2018-06" db="EMBL/GenBank/DDBJ databases">
        <authorList>
            <person name="Zhirakovskaya E."/>
        </authorList>
    </citation>
    <scope>NUCLEOTIDE SEQUENCE</scope>
</reference>
<evidence type="ECO:0000256" key="10">
    <source>
        <dbReference type="ARBA" id="ARBA00034078"/>
    </source>
</evidence>
<dbReference type="PIRSF" id="PIRSF006816">
    <property type="entry name" value="Cyc3_hyd_g"/>
    <property type="match status" value="1"/>
</dbReference>
<evidence type="ECO:0000259" key="11">
    <source>
        <dbReference type="PROSITE" id="PS51384"/>
    </source>
</evidence>
<dbReference type="InterPro" id="IPR037117">
    <property type="entry name" value="Dihydroorotate_DH_ele_sf"/>
</dbReference>
<evidence type="ECO:0000313" key="12">
    <source>
        <dbReference type="EMBL" id="VAW78234.1"/>
    </source>
</evidence>
<protein>
    <submittedName>
        <fullName evidence="12">Dihydroorotate dehydrogenase (NAD(+)), electron transfer subunit</fullName>
        <ecNumber evidence="12">1.3.1.14</ecNumber>
    </submittedName>
</protein>
<dbReference type="PROSITE" id="PS51384">
    <property type="entry name" value="FAD_FR"/>
    <property type="match status" value="1"/>
</dbReference>
<proteinExistence type="inferred from homology"/>
<keyword evidence="8" id="KW-0408">Iron</keyword>
<organism evidence="12">
    <name type="scientific">hydrothermal vent metagenome</name>
    <dbReference type="NCBI Taxonomy" id="652676"/>
    <lineage>
        <taxon>unclassified sequences</taxon>
        <taxon>metagenomes</taxon>
        <taxon>ecological metagenomes</taxon>
    </lineage>
</organism>
<keyword evidence="2" id="KW-0813">Transport</keyword>